<comment type="caution">
    <text evidence="4">The sequence shown here is derived from an EMBL/GenBank/DDBJ whole genome shotgun (WGS) entry which is preliminary data.</text>
</comment>
<dbReference type="SUPFAM" id="SSF54197">
    <property type="entry name" value="HIT-like"/>
    <property type="match status" value="1"/>
</dbReference>
<dbReference type="PROSITE" id="PS51084">
    <property type="entry name" value="HIT_2"/>
    <property type="match status" value="1"/>
</dbReference>
<accession>A0A1F5FIB8</accession>
<dbReference type="Pfam" id="PF01230">
    <property type="entry name" value="HIT"/>
    <property type="match status" value="1"/>
</dbReference>
<evidence type="ECO:0000256" key="1">
    <source>
        <dbReference type="PIRSR" id="PIRSR601310-1"/>
    </source>
</evidence>
<reference evidence="4 5" key="1">
    <citation type="journal article" date="2016" name="Nat. Commun.">
        <title>Thousands of microbial genomes shed light on interconnected biogeochemical processes in an aquifer system.</title>
        <authorList>
            <person name="Anantharaman K."/>
            <person name="Brown C.T."/>
            <person name="Hug L.A."/>
            <person name="Sharon I."/>
            <person name="Castelle C.J."/>
            <person name="Probst A.J."/>
            <person name="Thomas B.C."/>
            <person name="Singh A."/>
            <person name="Wilkins M.J."/>
            <person name="Karaoz U."/>
            <person name="Brodie E.L."/>
            <person name="Williams K.H."/>
            <person name="Hubbard S.S."/>
            <person name="Banfield J.F."/>
        </authorList>
    </citation>
    <scope>NUCLEOTIDE SEQUENCE [LARGE SCALE GENOMIC DNA]</scope>
</reference>
<evidence type="ECO:0000313" key="5">
    <source>
        <dbReference type="Proteomes" id="UP000176682"/>
    </source>
</evidence>
<proteinExistence type="predicted"/>
<dbReference type="Gene3D" id="3.30.428.10">
    <property type="entry name" value="HIT-like"/>
    <property type="match status" value="1"/>
</dbReference>
<feature type="short sequence motif" description="Histidine triad motif" evidence="2">
    <location>
        <begin position="99"/>
        <end position="103"/>
    </location>
</feature>
<dbReference type="AlphaFoldDB" id="A0A1F5FIB8"/>
<evidence type="ECO:0000256" key="2">
    <source>
        <dbReference type="PROSITE-ProRule" id="PRU00464"/>
    </source>
</evidence>
<organism evidence="4 5">
    <name type="scientific">Candidatus Collierbacteria bacterium RIFOXYB1_FULL_49_13</name>
    <dbReference type="NCBI Taxonomy" id="1817728"/>
    <lineage>
        <taxon>Bacteria</taxon>
        <taxon>Candidatus Collieribacteriota</taxon>
    </lineage>
</organism>
<dbReference type="InterPro" id="IPR001310">
    <property type="entry name" value="Histidine_triad_HIT"/>
</dbReference>
<dbReference type="PRINTS" id="PR00332">
    <property type="entry name" value="HISTRIAD"/>
</dbReference>
<dbReference type="InterPro" id="IPR011146">
    <property type="entry name" value="HIT-like"/>
</dbReference>
<dbReference type="InterPro" id="IPR036265">
    <property type="entry name" value="HIT-like_sf"/>
</dbReference>
<dbReference type="GO" id="GO:0003824">
    <property type="term" value="F:catalytic activity"/>
    <property type="evidence" value="ECO:0007669"/>
    <property type="project" value="InterPro"/>
</dbReference>
<dbReference type="PANTHER" id="PTHR23089">
    <property type="entry name" value="HISTIDINE TRIAD HIT PROTEIN"/>
    <property type="match status" value="1"/>
</dbReference>
<protein>
    <recommendedName>
        <fullName evidence="3">HIT domain-containing protein</fullName>
    </recommendedName>
</protein>
<feature type="domain" description="HIT" evidence="3">
    <location>
        <begin position="5"/>
        <end position="114"/>
    </location>
</feature>
<evidence type="ECO:0000259" key="3">
    <source>
        <dbReference type="PROSITE" id="PS51084"/>
    </source>
</evidence>
<evidence type="ECO:0000313" key="4">
    <source>
        <dbReference type="EMBL" id="OGD79389.1"/>
    </source>
</evidence>
<name>A0A1F5FIB8_9BACT</name>
<sequence length="116" mass="12684">MEKCLFCKIVSGEEPSVKVWEDGDFVAIKNKYPVAPVHILVIPKKHVSKVELVEDSGSTSADFWGKMMGAVFATIRQLGLDKTGYKLVNNGAGYNHFDHEHIHVLGGSKSEPGGKT</sequence>
<gene>
    <name evidence="4" type="ORF">A2368_01750</name>
</gene>
<feature type="active site" description="Tele-AMP-histidine intermediate" evidence="1">
    <location>
        <position position="103"/>
    </location>
</feature>
<dbReference type="EMBL" id="MFAM01000022">
    <property type="protein sequence ID" value="OGD79389.1"/>
    <property type="molecule type" value="Genomic_DNA"/>
</dbReference>
<dbReference type="Proteomes" id="UP000176682">
    <property type="component" value="Unassembled WGS sequence"/>
</dbReference>